<comment type="caution">
    <text evidence="1">The sequence shown here is derived from an EMBL/GenBank/DDBJ whole genome shotgun (WGS) entry which is preliminary data.</text>
</comment>
<reference evidence="1" key="1">
    <citation type="journal article" date="2020" name="mSystems">
        <title>Genome- and Community-Level Interaction Insights into Carbon Utilization and Element Cycling Functions of Hydrothermarchaeota in Hydrothermal Sediment.</title>
        <authorList>
            <person name="Zhou Z."/>
            <person name="Liu Y."/>
            <person name="Xu W."/>
            <person name="Pan J."/>
            <person name="Luo Z.H."/>
            <person name="Li M."/>
        </authorList>
    </citation>
    <scope>NUCLEOTIDE SEQUENCE [LARGE SCALE GENOMIC DNA]</scope>
    <source>
        <strain evidence="1">SpSt-754</strain>
    </source>
</reference>
<accession>A0A7V3KPP6</accession>
<evidence type="ECO:0000313" key="1">
    <source>
        <dbReference type="EMBL" id="HGB36527.1"/>
    </source>
</evidence>
<proteinExistence type="predicted"/>
<dbReference type="EMBL" id="DTGD01000244">
    <property type="protein sequence ID" value="HGB36527.1"/>
    <property type="molecule type" value="Genomic_DNA"/>
</dbReference>
<name>A0A7V3KPP6_UNCW3</name>
<protein>
    <submittedName>
        <fullName evidence="1">Uncharacterized protein</fullName>
    </submittedName>
</protein>
<dbReference type="AlphaFoldDB" id="A0A7V3KPP6"/>
<gene>
    <name evidence="1" type="ORF">ENV38_06465</name>
</gene>
<organism evidence="1">
    <name type="scientific">candidate division WOR-3 bacterium</name>
    <dbReference type="NCBI Taxonomy" id="2052148"/>
    <lineage>
        <taxon>Bacteria</taxon>
        <taxon>Bacteria division WOR-3</taxon>
    </lineage>
</organism>
<sequence length="224" mass="25724">MKRGNIYMEYAYATYIMTDNNHMNSVPEELLKFLDALKLRLAEKPIKESLPGFREPVWVIPVVDECTGKPVKILNRYPSLTSEDFMVHYMLHDITNIEGKYVKVLSPLPTAHEILKVEPPKILEVFIKTGSFEEALKTARYSTPERVLTIIAEERLRRMGYTIRSRDEAPHFIKNVGSPDIIAEKDGFWLLGEVKMLGQLARYETANVKLVLITNMKKGRGLEV</sequence>